<keyword evidence="2" id="KW-1185">Reference proteome</keyword>
<gene>
    <name evidence="1" type="ORF">LTR37_006722</name>
</gene>
<sequence length="337" mass="37065">MTGLKTVVIKVWSEGGEGMRRFFNLDAMLPITQTMPPPYHTLLSPKAASVRQDQVSLTLLSALSDAGRSLQRFGIESSDNRALGRPDTQHFAVFPGMLIHFDHLSKTTLRHVTQPLRRLSSLHIDLADEDMPTSNIIKMHQCISEGGLARFLAQLTSLEHLHVRIQTQCTIAGPFPAVHTVVVPLQKVFGSSVCPCLRRLSLDSLWLEPTELCNLLSRHSGTLEQLTLANINLGETNRGRHLVPGITTLLPPAQRSSHFLPTAPVPVTEWTQVARTCHELPKLQGLKIEAPSVSVDWCRLGLFDVEELVEIGINGKDNNLSDGPPLDIWGCLEGSAA</sequence>
<comment type="caution">
    <text evidence="1">The sequence shown here is derived from an EMBL/GenBank/DDBJ whole genome shotgun (WGS) entry which is preliminary data.</text>
</comment>
<evidence type="ECO:0000313" key="1">
    <source>
        <dbReference type="EMBL" id="KAK3715992.1"/>
    </source>
</evidence>
<evidence type="ECO:0000313" key="2">
    <source>
        <dbReference type="Proteomes" id="UP001281147"/>
    </source>
</evidence>
<reference evidence="1" key="1">
    <citation type="submission" date="2023-07" db="EMBL/GenBank/DDBJ databases">
        <title>Black Yeasts Isolated from many extreme environments.</title>
        <authorList>
            <person name="Coleine C."/>
            <person name="Stajich J.E."/>
            <person name="Selbmann L."/>
        </authorList>
    </citation>
    <scope>NUCLEOTIDE SEQUENCE</scope>
    <source>
        <strain evidence="1">CCFEE 5714</strain>
    </source>
</reference>
<protein>
    <submittedName>
        <fullName evidence="1">Uncharacterized protein</fullName>
    </submittedName>
</protein>
<dbReference type="EMBL" id="JAUTXU010000045">
    <property type="protein sequence ID" value="KAK3715992.1"/>
    <property type="molecule type" value="Genomic_DNA"/>
</dbReference>
<accession>A0ACC3NGL0</accession>
<proteinExistence type="predicted"/>
<dbReference type="Proteomes" id="UP001281147">
    <property type="component" value="Unassembled WGS sequence"/>
</dbReference>
<organism evidence="1 2">
    <name type="scientific">Vermiconidia calcicola</name>
    <dbReference type="NCBI Taxonomy" id="1690605"/>
    <lineage>
        <taxon>Eukaryota</taxon>
        <taxon>Fungi</taxon>
        <taxon>Dikarya</taxon>
        <taxon>Ascomycota</taxon>
        <taxon>Pezizomycotina</taxon>
        <taxon>Dothideomycetes</taxon>
        <taxon>Dothideomycetidae</taxon>
        <taxon>Mycosphaerellales</taxon>
        <taxon>Extremaceae</taxon>
        <taxon>Vermiconidia</taxon>
    </lineage>
</organism>
<name>A0ACC3NGL0_9PEZI</name>